<dbReference type="Gene3D" id="1.10.520.10">
    <property type="match status" value="1"/>
</dbReference>
<feature type="binding site" evidence="7">
    <location>
        <position position="236"/>
    </location>
    <ligand>
        <name>Ca(2+)</name>
        <dbReference type="ChEBI" id="CHEBI:29108"/>
        <label>2</label>
    </ligand>
</feature>
<evidence type="ECO:0000256" key="6">
    <source>
        <dbReference type="PIRSR" id="PIRSR601621-1"/>
    </source>
</evidence>
<name>A0A4U0WR65_9PEZI</name>
<accession>A0A4U0WR65</accession>
<comment type="cofactor">
    <cofactor evidence="7 10">
        <name>Ca(2+)</name>
        <dbReference type="ChEBI" id="CHEBI:29108"/>
    </cofactor>
    <text evidence="7 10">Binds 2 calcium ions per subunit.</text>
</comment>
<dbReference type="InterPro" id="IPR044831">
    <property type="entry name" value="Ccp1-like"/>
</dbReference>
<feature type="disulfide bond" evidence="9">
    <location>
        <begin position="72"/>
        <end position="163"/>
    </location>
</feature>
<evidence type="ECO:0000256" key="9">
    <source>
        <dbReference type="PIRSR" id="PIRSR601621-4"/>
    </source>
</evidence>
<dbReference type="InterPro" id="IPR010255">
    <property type="entry name" value="Haem_peroxidase_sf"/>
</dbReference>
<gene>
    <name evidence="13" type="ORF">B0A49_08947</name>
</gene>
<dbReference type="InterPro" id="IPR002016">
    <property type="entry name" value="Haem_peroxidase"/>
</dbReference>
<feature type="binding site" evidence="7">
    <location>
        <position position="86"/>
    </location>
    <ligand>
        <name>Ca(2+)</name>
        <dbReference type="ChEBI" id="CHEBI:29108"/>
        <label>1</label>
    </ligand>
</feature>
<dbReference type="GO" id="GO:0034599">
    <property type="term" value="P:cellular response to oxidative stress"/>
    <property type="evidence" value="ECO:0007669"/>
    <property type="project" value="InterPro"/>
</dbReference>
<keyword evidence="3 7" id="KW-0349">Heme</keyword>
<dbReference type="PRINTS" id="PR00458">
    <property type="entry name" value="PEROXIDASE"/>
</dbReference>
<feature type="binding site" evidence="7">
    <location>
        <position position="103"/>
    </location>
    <ligand>
        <name>Ca(2+)</name>
        <dbReference type="ChEBI" id="CHEBI:29108"/>
        <label>1</label>
    </ligand>
</feature>
<dbReference type="GO" id="GO:0020037">
    <property type="term" value="F:heme binding"/>
    <property type="evidence" value="ECO:0007669"/>
    <property type="project" value="UniProtKB-UniRule"/>
</dbReference>
<keyword evidence="9" id="KW-1015">Disulfide bond</keyword>
<feature type="domain" description="Plant heme peroxidase family profile" evidence="12">
    <location>
        <begin position="76"/>
        <end position="327"/>
    </location>
</feature>
<feature type="signal peptide" evidence="10">
    <location>
        <begin position="1"/>
        <end position="19"/>
    </location>
</feature>
<evidence type="ECO:0000256" key="1">
    <source>
        <dbReference type="ARBA" id="ARBA00006089"/>
    </source>
</evidence>
<proteinExistence type="inferred from homology"/>
<evidence type="ECO:0000256" key="10">
    <source>
        <dbReference type="RuleBase" id="RU363051"/>
    </source>
</evidence>
<keyword evidence="7 10" id="KW-0479">Metal-binding</keyword>
<feature type="binding site" evidence="7">
    <location>
        <position position="99"/>
    </location>
    <ligand>
        <name>Ca(2+)</name>
        <dbReference type="ChEBI" id="CHEBI:29108"/>
        <label>1</label>
    </ligand>
</feature>
<keyword evidence="5" id="KW-0325">Glycoprotein</keyword>
<reference evidence="13 14" key="1">
    <citation type="submission" date="2017-03" db="EMBL/GenBank/DDBJ databases">
        <title>Genomes of endolithic fungi from Antarctica.</title>
        <authorList>
            <person name="Coleine C."/>
            <person name="Masonjones S."/>
            <person name="Stajich J.E."/>
        </authorList>
    </citation>
    <scope>NUCLEOTIDE SEQUENCE [LARGE SCALE GENOMIC DNA]</scope>
    <source>
        <strain evidence="13 14">CCFEE 5187</strain>
    </source>
</reference>
<feature type="site" description="Transition state stabilizer" evidence="8">
    <location>
        <position position="81"/>
    </location>
</feature>
<dbReference type="PRINTS" id="PR00462">
    <property type="entry name" value="LIGNINASE"/>
</dbReference>
<feature type="binding site" evidence="7">
    <location>
        <position position="238"/>
    </location>
    <ligand>
        <name>Ca(2+)</name>
        <dbReference type="ChEBI" id="CHEBI:29108"/>
        <label>2</label>
    </ligand>
</feature>
<keyword evidence="7" id="KW-0408">Iron</keyword>
<feature type="region of interest" description="Disordered" evidence="11">
    <location>
        <begin position="314"/>
        <end position="336"/>
    </location>
</feature>
<comment type="similarity">
    <text evidence="1 10">Belongs to the peroxidase family. Ligninase subfamily.</text>
</comment>
<evidence type="ECO:0000313" key="14">
    <source>
        <dbReference type="Proteomes" id="UP000308768"/>
    </source>
</evidence>
<evidence type="ECO:0000256" key="7">
    <source>
        <dbReference type="PIRSR" id="PIRSR601621-2"/>
    </source>
</evidence>
<dbReference type="EMBL" id="NAJN01001189">
    <property type="protein sequence ID" value="TKA65026.1"/>
    <property type="molecule type" value="Genomic_DNA"/>
</dbReference>
<feature type="binding site" evidence="7">
    <location>
        <position position="219"/>
    </location>
    <ligand>
        <name>Ca(2+)</name>
        <dbReference type="ChEBI" id="CHEBI:29108"/>
        <label>2</label>
    </ligand>
</feature>
<evidence type="ECO:0000256" key="8">
    <source>
        <dbReference type="PIRSR" id="PIRSR601621-3"/>
    </source>
</evidence>
<evidence type="ECO:0000259" key="12">
    <source>
        <dbReference type="PROSITE" id="PS50873"/>
    </source>
</evidence>
<dbReference type="SUPFAM" id="SSF48113">
    <property type="entry name" value="Heme-dependent peroxidases"/>
    <property type="match status" value="1"/>
</dbReference>
<dbReference type="Gene3D" id="1.10.420.10">
    <property type="entry name" value="Peroxidase, domain 2"/>
    <property type="match status" value="1"/>
</dbReference>
<comment type="cofactor">
    <cofactor evidence="7">
        <name>heme b</name>
        <dbReference type="ChEBI" id="CHEBI:60344"/>
    </cofactor>
    <text evidence="7">Binds 1 heme b (iron(II)-protoporphyrin IX) group per subunit.</text>
</comment>
<dbReference type="OrthoDB" id="2113341at2759"/>
<dbReference type="PANTHER" id="PTHR31356:SF66">
    <property type="entry name" value="CATALASE-PEROXIDASE"/>
    <property type="match status" value="1"/>
</dbReference>
<feature type="binding site" evidence="7">
    <location>
        <position position="243"/>
    </location>
    <ligand>
        <name>Ca(2+)</name>
        <dbReference type="ChEBI" id="CHEBI:29108"/>
        <label>2</label>
    </ligand>
</feature>
<dbReference type="STRING" id="331657.A0A4U0WR65"/>
<comment type="caution">
    <text evidence="13">The sequence shown here is derived from an EMBL/GenBank/DDBJ whole genome shotgun (WGS) entry which is preliminary data.</text>
</comment>
<dbReference type="AlphaFoldDB" id="A0A4U0WR65"/>
<feature type="chain" id="PRO_5021044497" description="Peroxidase" evidence="10">
    <location>
        <begin position="20"/>
        <end position="336"/>
    </location>
</feature>
<evidence type="ECO:0000256" key="4">
    <source>
        <dbReference type="ARBA" id="ARBA00023002"/>
    </source>
</evidence>
<dbReference type="PANTHER" id="PTHR31356">
    <property type="entry name" value="THYLAKOID LUMENAL 29 KDA PROTEIN, CHLOROPLASTIC-RELATED"/>
    <property type="match status" value="1"/>
</dbReference>
<evidence type="ECO:0000256" key="11">
    <source>
        <dbReference type="SAM" id="MobiDB-lite"/>
    </source>
</evidence>
<keyword evidence="14" id="KW-1185">Reference proteome</keyword>
<dbReference type="GO" id="GO:0004601">
    <property type="term" value="F:peroxidase activity"/>
    <property type="evidence" value="ECO:0007669"/>
    <property type="project" value="UniProtKB-KW"/>
</dbReference>
<feature type="binding site" evidence="7">
    <location>
        <position position="101"/>
    </location>
    <ligand>
        <name>Ca(2+)</name>
        <dbReference type="ChEBI" id="CHEBI:29108"/>
        <label>1</label>
    </ligand>
</feature>
<dbReference type="EC" id="1.11.1.-" evidence="10"/>
<dbReference type="FunFam" id="1.10.520.10:FF:000021">
    <property type="entry name" value="Peroxidase"/>
    <property type="match status" value="1"/>
</dbReference>
<dbReference type="GO" id="GO:0042744">
    <property type="term" value="P:hydrogen peroxide catabolic process"/>
    <property type="evidence" value="ECO:0007669"/>
    <property type="project" value="TreeGrafter"/>
</dbReference>
<evidence type="ECO:0000256" key="3">
    <source>
        <dbReference type="ARBA" id="ARBA00022617"/>
    </source>
</evidence>
<evidence type="ECO:0000256" key="2">
    <source>
        <dbReference type="ARBA" id="ARBA00022559"/>
    </source>
</evidence>
<organism evidence="13 14">
    <name type="scientific">Cryomyces minteri</name>
    <dbReference type="NCBI Taxonomy" id="331657"/>
    <lineage>
        <taxon>Eukaryota</taxon>
        <taxon>Fungi</taxon>
        <taxon>Dikarya</taxon>
        <taxon>Ascomycota</taxon>
        <taxon>Pezizomycotina</taxon>
        <taxon>Dothideomycetes</taxon>
        <taxon>Dothideomycetes incertae sedis</taxon>
        <taxon>Cryomyces</taxon>
    </lineage>
</organism>
<keyword evidence="2 10" id="KW-0575">Peroxidase</keyword>
<feature type="compositionally biased region" description="Basic and acidic residues" evidence="11">
    <location>
        <begin position="322"/>
        <end position="336"/>
    </location>
</feature>
<keyword evidence="10" id="KW-0732">Signal</keyword>
<feature type="active site" description="Proton acceptor" evidence="6">
    <location>
        <position position="85"/>
    </location>
</feature>
<keyword evidence="4 10" id="KW-0560">Oxidoreductase</keyword>
<dbReference type="Proteomes" id="UP000308768">
    <property type="component" value="Unassembled WGS sequence"/>
</dbReference>
<dbReference type="GO" id="GO:0046872">
    <property type="term" value="F:metal ion binding"/>
    <property type="evidence" value="ECO:0007669"/>
    <property type="project" value="UniProtKB-UniRule"/>
</dbReference>
<dbReference type="InterPro" id="IPR001621">
    <property type="entry name" value="Ligninase"/>
</dbReference>
<feature type="disulfide bond" evidence="9">
    <location>
        <begin position="49"/>
        <end position="312"/>
    </location>
</feature>
<dbReference type="PROSITE" id="PS50873">
    <property type="entry name" value="PEROXIDASE_4"/>
    <property type="match status" value="1"/>
</dbReference>
<dbReference type="GO" id="GO:0000302">
    <property type="term" value="P:response to reactive oxygen species"/>
    <property type="evidence" value="ECO:0007669"/>
    <property type="project" value="TreeGrafter"/>
</dbReference>
<feature type="binding site" description="axial binding residue" evidence="7">
    <location>
        <position position="218"/>
    </location>
    <ligand>
        <name>heme b</name>
        <dbReference type="ChEBI" id="CHEBI:60344"/>
    </ligand>
    <ligandPart>
        <name>Fe</name>
        <dbReference type="ChEBI" id="CHEBI:18248"/>
    </ligandPart>
</feature>
<sequence length="336" mass="35364">MHIPSSLLVVSALSSMTNAFDLKAYSNNAITAFERAVPAFAKRSGGVTCPAVWNSIAGDLTKMFLDSATGQCNDDARAAIREAFHDCGSWDKTQGSTGGCDGSLILSKLADGTPDELNRPENKGLADISAKLLAVQKKWNTGGNKVSVADVIQFAGSVAIVTCPGGPRVQTYVGRIDSAKGAPDGRLPDVHASGASLFQLFQDKGFSAVDLAALLGAHSTSKQFFVDQATAGQPQDSTPGLWDVKYYGETLNPPAGVFVFPSDTNLAKDPSVGPEFKGFVNNAGKWNGKFADAMLRLSLLGVPGGKNNLIDCTNSVPKGTQNKRDIRAAPINDRVR</sequence>
<protein>
    <recommendedName>
        <fullName evidence="10">Peroxidase</fullName>
        <ecNumber evidence="10">1.11.1.-</ecNumber>
    </recommendedName>
</protein>
<evidence type="ECO:0000313" key="13">
    <source>
        <dbReference type="EMBL" id="TKA65026.1"/>
    </source>
</evidence>
<dbReference type="Pfam" id="PF00141">
    <property type="entry name" value="peroxidase"/>
    <property type="match status" value="1"/>
</dbReference>
<evidence type="ECO:0000256" key="5">
    <source>
        <dbReference type="ARBA" id="ARBA00023180"/>
    </source>
</evidence>
<keyword evidence="7 10" id="KW-0106">Calcium</keyword>